<keyword evidence="2" id="KW-1185">Reference proteome</keyword>
<organism evidence="1 2">
    <name type="scientific">Protopolystoma xenopodis</name>
    <dbReference type="NCBI Taxonomy" id="117903"/>
    <lineage>
        <taxon>Eukaryota</taxon>
        <taxon>Metazoa</taxon>
        <taxon>Spiralia</taxon>
        <taxon>Lophotrochozoa</taxon>
        <taxon>Platyhelminthes</taxon>
        <taxon>Monogenea</taxon>
        <taxon>Polyopisthocotylea</taxon>
        <taxon>Polystomatidea</taxon>
        <taxon>Polystomatidae</taxon>
        <taxon>Protopolystoma</taxon>
    </lineage>
</organism>
<accession>A0A3S5AUZ8</accession>
<proteinExistence type="predicted"/>
<gene>
    <name evidence="1" type="ORF">PXEA_LOCUS26146</name>
</gene>
<sequence>MVIERPQIFTVTANISGRGRDDVTPTQTVHEGCCLRTSHSRQFMHAGGPKLSTLCEAEMATDPSTFPTLFLLSFLPYCPSSLAESC</sequence>
<name>A0A3S5AUZ8_9PLAT</name>
<evidence type="ECO:0000313" key="2">
    <source>
        <dbReference type="Proteomes" id="UP000784294"/>
    </source>
</evidence>
<dbReference type="Proteomes" id="UP000784294">
    <property type="component" value="Unassembled WGS sequence"/>
</dbReference>
<reference evidence="1" key="1">
    <citation type="submission" date="2018-11" db="EMBL/GenBank/DDBJ databases">
        <authorList>
            <consortium name="Pathogen Informatics"/>
        </authorList>
    </citation>
    <scope>NUCLEOTIDE SEQUENCE</scope>
</reference>
<comment type="caution">
    <text evidence="1">The sequence shown here is derived from an EMBL/GenBank/DDBJ whole genome shotgun (WGS) entry which is preliminary data.</text>
</comment>
<evidence type="ECO:0000313" key="1">
    <source>
        <dbReference type="EMBL" id="VEL32706.1"/>
    </source>
</evidence>
<dbReference type="AlphaFoldDB" id="A0A3S5AUZ8"/>
<protein>
    <submittedName>
        <fullName evidence="1">Uncharacterized protein</fullName>
    </submittedName>
</protein>
<dbReference type="EMBL" id="CAAALY010244536">
    <property type="protein sequence ID" value="VEL32706.1"/>
    <property type="molecule type" value="Genomic_DNA"/>
</dbReference>